<dbReference type="InterPro" id="IPR029063">
    <property type="entry name" value="SAM-dependent_MTases_sf"/>
</dbReference>
<dbReference type="InterPro" id="IPR013216">
    <property type="entry name" value="Methyltransf_11"/>
</dbReference>
<gene>
    <name evidence="2" type="ordered locus">Halhy_0373</name>
</gene>
<organism evidence="2 3">
    <name type="scientific">Haliscomenobacter hydrossis (strain ATCC 27775 / DSM 1100 / LMG 10767 / O)</name>
    <dbReference type="NCBI Taxonomy" id="760192"/>
    <lineage>
        <taxon>Bacteria</taxon>
        <taxon>Pseudomonadati</taxon>
        <taxon>Bacteroidota</taxon>
        <taxon>Saprospiria</taxon>
        <taxon>Saprospirales</taxon>
        <taxon>Haliscomenobacteraceae</taxon>
        <taxon>Haliscomenobacter</taxon>
    </lineage>
</organism>
<name>F4KX57_HALH1</name>
<reference key="2">
    <citation type="submission" date="2011-04" db="EMBL/GenBank/DDBJ databases">
        <title>Complete sequence of chromosome of Haliscomenobacter hydrossis DSM 1100.</title>
        <authorList>
            <consortium name="US DOE Joint Genome Institute (JGI-PGF)"/>
            <person name="Lucas S."/>
            <person name="Han J."/>
            <person name="Lapidus A."/>
            <person name="Bruce D."/>
            <person name="Goodwin L."/>
            <person name="Pitluck S."/>
            <person name="Peters L."/>
            <person name="Kyrpides N."/>
            <person name="Mavromatis K."/>
            <person name="Ivanova N."/>
            <person name="Ovchinnikova G."/>
            <person name="Pagani I."/>
            <person name="Daligault H."/>
            <person name="Detter J.C."/>
            <person name="Han C."/>
            <person name="Land M."/>
            <person name="Hauser L."/>
            <person name="Markowitz V."/>
            <person name="Cheng J.-F."/>
            <person name="Hugenholtz P."/>
            <person name="Woyke T."/>
            <person name="Wu D."/>
            <person name="Verbarg S."/>
            <person name="Frueling A."/>
            <person name="Brambilla E."/>
            <person name="Klenk H.-P."/>
            <person name="Eisen J.A."/>
        </authorList>
    </citation>
    <scope>NUCLEOTIDE SEQUENCE</scope>
    <source>
        <strain>DSM 1100</strain>
    </source>
</reference>
<accession>F4KX57</accession>
<dbReference type="KEGG" id="hhy:Halhy_0373"/>
<sequence>MLDFLHWVRDMEFDLIFAKAGIDLSDKRLLEIGAGSGYQLAKLQKITREALGVDIFESNYAEVRSANVVLYDGHHLPFADQSFDVIFSSNTLEHIPHLEEIHREFKRVLKPGGLCLHVVPTHHWKLRQLVGFYLLLPAMLWRRFFPSTKQTPSQAVEAAVLQTPEVTSNQGSKSIGQKLRNLFLPEHHGERGNVFSEYFYFRPRWWEKHFEDNNWTILKNEGLGLFYSPYAFLGQKLSASQRMQWSKWWGSSCQLFLIKPKEE</sequence>
<feature type="domain" description="Methyltransferase type 11" evidence="1">
    <location>
        <begin position="30"/>
        <end position="116"/>
    </location>
</feature>
<dbReference type="Gene3D" id="3.40.50.150">
    <property type="entry name" value="Vaccinia Virus protein VP39"/>
    <property type="match status" value="1"/>
</dbReference>
<evidence type="ECO:0000259" key="1">
    <source>
        <dbReference type="Pfam" id="PF08241"/>
    </source>
</evidence>
<protein>
    <submittedName>
        <fullName evidence="2">Methyltransferase type 11</fullName>
    </submittedName>
</protein>
<dbReference type="CDD" id="cd02440">
    <property type="entry name" value="AdoMet_MTases"/>
    <property type="match status" value="1"/>
</dbReference>
<keyword evidence="2" id="KW-0808">Transferase</keyword>
<dbReference type="EMBL" id="CP002691">
    <property type="protein sequence ID" value="AEE48285.1"/>
    <property type="molecule type" value="Genomic_DNA"/>
</dbReference>
<evidence type="ECO:0000313" key="2">
    <source>
        <dbReference type="EMBL" id="AEE48285.1"/>
    </source>
</evidence>
<dbReference type="SUPFAM" id="SSF53335">
    <property type="entry name" value="S-adenosyl-L-methionine-dependent methyltransferases"/>
    <property type="match status" value="1"/>
</dbReference>
<dbReference type="Proteomes" id="UP000008461">
    <property type="component" value="Chromosome"/>
</dbReference>
<dbReference type="RefSeq" id="WP_013762849.1">
    <property type="nucleotide sequence ID" value="NC_015510.1"/>
</dbReference>
<dbReference type="GO" id="GO:0008757">
    <property type="term" value="F:S-adenosylmethionine-dependent methyltransferase activity"/>
    <property type="evidence" value="ECO:0007669"/>
    <property type="project" value="InterPro"/>
</dbReference>
<dbReference type="GO" id="GO:0032259">
    <property type="term" value="P:methylation"/>
    <property type="evidence" value="ECO:0007669"/>
    <property type="project" value="UniProtKB-KW"/>
</dbReference>
<evidence type="ECO:0000313" key="3">
    <source>
        <dbReference type="Proteomes" id="UP000008461"/>
    </source>
</evidence>
<dbReference type="PANTHER" id="PTHR43591">
    <property type="entry name" value="METHYLTRANSFERASE"/>
    <property type="match status" value="1"/>
</dbReference>
<dbReference type="AlphaFoldDB" id="F4KX57"/>
<dbReference type="STRING" id="760192.Halhy_0373"/>
<keyword evidence="3" id="KW-1185">Reference proteome</keyword>
<dbReference type="OrthoDB" id="9795634at2"/>
<reference evidence="2 3" key="1">
    <citation type="journal article" date="2011" name="Stand. Genomic Sci.">
        <title>Complete genome sequence of Haliscomenobacter hydrossis type strain (O).</title>
        <authorList>
            <consortium name="US DOE Joint Genome Institute (JGI-PGF)"/>
            <person name="Daligault H."/>
            <person name="Lapidus A."/>
            <person name="Zeytun A."/>
            <person name="Nolan M."/>
            <person name="Lucas S."/>
            <person name="Del Rio T.G."/>
            <person name="Tice H."/>
            <person name="Cheng J.F."/>
            <person name="Tapia R."/>
            <person name="Han C."/>
            <person name="Goodwin L."/>
            <person name="Pitluck S."/>
            <person name="Liolios K."/>
            <person name="Pagani I."/>
            <person name="Ivanova N."/>
            <person name="Huntemann M."/>
            <person name="Mavromatis K."/>
            <person name="Mikhailova N."/>
            <person name="Pati A."/>
            <person name="Chen A."/>
            <person name="Palaniappan K."/>
            <person name="Land M."/>
            <person name="Hauser L."/>
            <person name="Brambilla E.M."/>
            <person name="Rohde M."/>
            <person name="Verbarg S."/>
            <person name="Goker M."/>
            <person name="Bristow J."/>
            <person name="Eisen J.A."/>
            <person name="Markowitz V."/>
            <person name="Hugenholtz P."/>
            <person name="Kyrpides N.C."/>
            <person name="Klenk H.P."/>
            <person name="Woyke T."/>
        </authorList>
    </citation>
    <scope>NUCLEOTIDE SEQUENCE [LARGE SCALE GENOMIC DNA]</scope>
    <source>
        <strain evidence="3">ATCC 27775 / DSM 1100 / LMG 10767 / O</strain>
    </source>
</reference>
<proteinExistence type="predicted"/>
<dbReference type="eggNOG" id="COG2226">
    <property type="taxonomic scope" value="Bacteria"/>
</dbReference>
<dbReference type="HOGENOM" id="CLU_1056751_0_0_10"/>
<dbReference type="Pfam" id="PF08241">
    <property type="entry name" value="Methyltransf_11"/>
    <property type="match status" value="1"/>
</dbReference>
<keyword evidence="2" id="KW-0489">Methyltransferase</keyword>